<evidence type="ECO:0000313" key="4">
    <source>
        <dbReference type="Proteomes" id="UP001152797"/>
    </source>
</evidence>
<feature type="compositionally biased region" description="Polar residues" evidence="1">
    <location>
        <begin position="130"/>
        <end position="145"/>
    </location>
</feature>
<feature type="region of interest" description="Disordered" evidence="1">
    <location>
        <begin position="344"/>
        <end position="382"/>
    </location>
</feature>
<reference evidence="3 4" key="2">
    <citation type="submission" date="2024-05" db="EMBL/GenBank/DDBJ databases">
        <authorList>
            <person name="Chen Y."/>
            <person name="Shah S."/>
            <person name="Dougan E. K."/>
            <person name="Thang M."/>
            <person name="Chan C."/>
        </authorList>
    </citation>
    <scope>NUCLEOTIDE SEQUENCE [LARGE SCALE GENOMIC DNA]</scope>
</reference>
<dbReference type="AlphaFoldDB" id="A0A9P1C268"/>
<accession>A0A9P1C268</accession>
<gene>
    <name evidence="2" type="ORF">C1SCF055_LOCUS10186</name>
</gene>
<dbReference type="EMBL" id="CAMXCT020000721">
    <property type="protein sequence ID" value="CAL1135871.1"/>
    <property type="molecule type" value="Genomic_DNA"/>
</dbReference>
<protein>
    <submittedName>
        <fullName evidence="3">CSD domain-containing protein</fullName>
    </submittedName>
</protein>
<dbReference type="Proteomes" id="UP001152797">
    <property type="component" value="Unassembled WGS sequence"/>
</dbReference>
<dbReference type="EMBL" id="CAMXCT030000721">
    <property type="protein sequence ID" value="CAL4769808.1"/>
    <property type="molecule type" value="Genomic_DNA"/>
</dbReference>
<name>A0A9P1C268_9DINO</name>
<feature type="region of interest" description="Disordered" evidence="1">
    <location>
        <begin position="563"/>
        <end position="589"/>
    </location>
</feature>
<feature type="compositionally biased region" description="Low complexity" evidence="1">
    <location>
        <begin position="271"/>
        <end position="285"/>
    </location>
</feature>
<sequence length="717" mass="77060">MAIMSERLAAVLARCEKIQRGAENLSNLPEHLAERLKVLYSKCERLKHEKEQLRPSEVVILDEDPEDDQCDDCDDNDTAISAGEGPLTSLTFDGEREDVAMTDPYLVCEAEQDLEALGWKSVEPSGTALVESQPSPQASPTQASDVTDADETIDIQKDQSEPSSGCATETEWTEWNDLPIGTEFMAQEVPYVVERKVGQSHGSAIYAIRSATGAGFIVKMSAQNELACARLLTKHGELQRVKLEHITLDIFEASAFIQTLTQVISDFAASSASSPSASAPSAPAALPVPLEDPSKPPMLVPTTSTPQPDQSIFKVLFSAKQTGAETAAAKAAGDPVAVGASHNSLHETTLPPVPPVPVPAEPDPAAPAPAAPALPETAAEISKHSDSADSAVAVTLAPAFPKMPALAASHSKAKPQELPQSLSTMLGNYAEEEDSPETKPTPETDQVQDLAEFHLPKAQTAFGAKIRAAARMAKAAVLPEKAKAPEESAEPLASVDPVPGEGVEGVEGVEGAVQTWDPATGQFITEEIPSEIAEEFKRKPDLNLEDYQQRVLLAQLHDKKRRLQQQQEERERQRRKLEREEAERQKELEQQRSISAVLESYAQEMGEAPRAREALSEREPVEVGAVSATNANATNLQAVQAQFLLQAQQLQQLQQFQQFQQLQQLAAQHAIARPAPAPLLGVVPDPAAAHLGLASQIYAWMAQAGGMFAPSEPSAPC</sequence>
<feature type="region of interest" description="Disordered" evidence="1">
    <location>
        <begin position="127"/>
        <end position="149"/>
    </location>
</feature>
<keyword evidence="4" id="KW-1185">Reference proteome</keyword>
<reference evidence="2" key="1">
    <citation type="submission" date="2022-10" db="EMBL/GenBank/DDBJ databases">
        <authorList>
            <person name="Chen Y."/>
            <person name="Dougan E. K."/>
            <person name="Chan C."/>
            <person name="Rhodes N."/>
            <person name="Thang M."/>
        </authorList>
    </citation>
    <scope>NUCLEOTIDE SEQUENCE</scope>
</reference>
<evidence type="ECO:0000256" key="1">
    <source>
        <dbReference type="SAM" id="MobiDB-lite"/>
    </source>
</evidence>
<comment type="caution">
    <text evidence="2">The sequence shown here is derived from an EMBL/GenBank/DDBJ whole genome shotgun (WGS) entry which is preliminary data.</text>
</comment>
<feature type="region of interest" description="Disordered" evidence="1">
    <location>
        <begin position="271"/>
        <end position="306"/>
    </location>
</feature>
<proteinExistence type="predicted"/>
<evidence type="ECO:0000313" key="3">
    <source>
        <dbReference type="EMBL" id="CAL4769808.1"/>
    </source>
</evidence>
<feature type="compositionally biased region" description="Basic and acidic residues" evidence="1">
    <location>
        <begin position="567"/>
        <end position="589"/>
    </location>
</feature>
<evidence type="ECO:0000313" key="2">
    <source>
        <dbReference type="EMBL" id="CAI3982496.1"/>
    </source>
</evidence>
<feature type="compositionally biased region" description="Pro residues" evidence="1">
    <location>
        <begin position="351"/>
        <end position="372"/>
    </location>
</feature>
<organism evidence="2">
    <name type="scientific">Cladocopium goreaui</name>
    <dbReference type="NCBI Taxonomy" id="2562237"/>
    <lineage>
        <taxon>Eukaryota</taxon>
        <taxon>Sar</taxon>
        <taxon>Alveolata</taxon>
        <taxon>Dinophyceae</taxon>
        <taxon>Suessiales</taxon>
        <taxon>Symbiodiniaceae</taxon>
        <taxon>Cladocopium</taxon>
    </lineage>
</organism>
<dbReference type="EMBL" id="CAMXCT010000721">
    <property type="protein sequence ID" value="CAI3982496.1"/>
    <property type="molecule type" value="Genomic_DNA"/>
</dbReference>
<dbReference type="OrthoDB" id="446242at2759"/>